<evidence type="ECO:0000313" key="1">
    <source>
        <dbReference type="EMBL" id="CAA9230216.1"/>
    </source>
</evidence>
<dbReference type="AlphaFoldDB" id="A0A6J4HPK9"/>
<sequence>MSSSPPVLLLDVDGVLNAVHPDLPEGWRRGTYNGYVLSWDPTVVARLREWHESGRVELQWLTTWTHLADRLLAEPMGLPRGLRTHAREEVLPTGYGEGRGGLPGWWKLAAARSVAEAEPDRRIVWIDDDLAQQAEDTREWLAAHGHVLVVAPEFVRGLTHAELDRVEAWLEDADSQVADLP</sequence>
<dbReference type="EMBL" id="CADCTN010000067">
    <property type="protein sequence ID" value="CAA9230216.1"/>
    <property type="molecule type" value="Genomic_DNA"/>
</dbReference>
<reference evidence="1" key="1">
    <citation type="submission" date="2020-02" db="EMBL/GenBank/DDBJ databases">
        <authorList>
            <person name="Meier V. D."/>
        </authorList>
    </citation>
    <scope>NUCLEOTIDE SEQUENCE</scope>
    <source>
        <strain evidence="1">AVDCRST_MAG52</strain>
    </source>
</reference>
<gene>
    <name evidence="1" type="ORF">AVDCRST_MAG52-970</name>
</gene>
<proteinExistence type="predicted"/>
<organism evidence="1">
    <name type="scientific">uncultured Blastococcus sp</name>
    <dbReference type="NCBI Taxonomy" id="217144"/>
    <lineage>
        <taxon>Bacteria</taxon>
        <taxon>Bacillati</taxon>
        <taxon>Actinomycetota</taxon>
        <taxon>Actinomycetes</taxon>
        <taxon>Geodermatophilales</taxon>
        <taxon>Geodermatophilaceae</taxon>
        <taxon>Blastococcus</taxon>
        <taxon>environmental samples</taxon>
    </lineage>
</organism>
<name>A0A6J4HPK9_9ACTN</name>
<dbReference type="Pfam" id="PF18143">
    <property type="entry name" value="HAD_SAK_2"/>
    <property type="match status" value="1"/>
</dbReference>
<protein>
    <submittedName>
        <fullName evidence="1">Uncharacterized protein</fullName>
    </submittedName>
</protein>
<accession>A0A6J4HPK9</accession>